<accession>A0A1G9FZX7</accession>
<dbReference type="GO" id="GO:1902600">
    <property type="term" value="P:proton transmembrane transport"/>
    <property type="evidence" value="ECO:0007669"/>
    <property type="project" value="InterPro"/>
</dbReference>
<feature type="transmembrane region" description="Helical" evidence="5">
    <location>
        <begin position="160"/>
        <end position="181"/>
    </location>
</feature>
<keyword evidence="8" id="KW-1185">Reference proteome</keyword>
<dbReference type="RefSeq" id="WP_092160183.1">
    <property type="nucleotide sequence ID" value="NZ_FNGA01000002.1"/>
</dbReference>
<evidence type="ECO:0000256" key="5">
    <source>
        <dbReference type="SAM" id="Phobius"/>
    </source>
</evidence>
<evidence type="ECO:0000256" key="3">
    <source>
        <dbReference type="ARBA" id="ARBA00022989"/>
    </source>
</evidence>
<feature type="transmembrane region" description="Helical" evidence="5">
    <location>
        <begin position="332"/>
        <end position="352"/>
    </location>
</feature>
<feature type="transmembrane region" description="Helical" evidence="5">
    <location>
        <begin position="269"/>
        <end position="286"/>
    </location>
</feature>
<sequence>MVSSALSLITLGLLFLVGLVADFIGRRTPLPRVSALLVFGFCIGPSGFDVLPVTTNHWMPLVSDMALAMIGFLLGNSLKFSEIKESGRAVISISIAVVVITAVMVSFGLWMVGIPLQLALLYGGLAPATDPASTADVINESKAKGRFTKTLLGITAIDDAWGLILFSFMLAAAQMIMLGGGSMNILMTGGRDLFLAILVGVTLGVPMSFLTGRIQRGEPTLVEALGMVFICSGVALWLDVSFLLSSMTMGAVVANLAKHHTRPFSAIEGVEWPVIVLFFIFAGVSIELKDISANALVIVAYIFLRIVSRIIGVILGAGVAGEGKTFGRWMGLALMPQAGVALGMALAAAHRFSQFESIVTVVATATVFFEIAGPICTRIALNKVGDIPGSVHRRI</sequence>
<dbReference type="STRING" id="246191.SAMN05660337_1775"/>
<dbReference type="Gene3D" id="1.20.1530.20">
    <property type="match status" value="1"/>
</dbReference>
<dbReference type="InterPro" id="IPR038770">
    <property type="entry name" value="Na+/solute_symporter_sf"/>
</dbReference>
<comment type="subcellular location">
    <subcellularLocation>
        <location evidence="1">Membrane</location>
        <topology evidence="1">Multi-pass membrane protein</topology>
    </subcellularLocation>
</comment>
<evidence type="ECO:0000256" key="2">
    <source>
        <dbReference type="ARBA" id="ARBA00022692"/>
    </source>
</evidence>
<dbReference type="PANTHER" id="PTHR43021">
    <property type="entry name" value="NA(+)/H(+) ANTIPORTER-RELATED"/>
    <property type="match status" value="1"/>
</dbReference>
<dbReference type="Pfam" id="PF00999">
    <property type="entry name" value="Na_H_Exchanger"/>
    <property type="match status" value="1"/>
</dbReference>
<evidence type="ECO:0000313" key="7">
    <source>
        <dbReference type="EMBL" id="SDK93942.1"/>
    </source>
</evidence>
<dbReference type="GO" id="GO:0015297">
    <property type="term" value="F:antiporter activity"/>
    <property type="evidence" value="ECO:0007669"/>
    <property type="project" value="InterPro"/>
</dbReference>
<feature type="transmembrane region" description="Helical" evidence="5">
    <location>
        <begin position="57"/>
        <end position="78"/>
    </location>
</feature>
<feature type="transmembrane region" description="Helical" evidence="5">
    <location>
        <begin position="90"/>
        <end position="112"/>
    </location>
</feature>
<reference evidence="8" key="1">
    <citation type="submission" date="2016-10" db="EMBL/GenBank/DDBJ databases">
        <authorList>
            <person name="Varghese N."/>
            <person name="Submissions S."/>
        </authorList>
    </citation>
    <scope>NUCLEOTIDE SEQUENCE [LARGE SCALE GENOMIC DNA]</scope>
    <source>
        <strain evidence="8">DSM 16995</strain>
    </source>
</reference>
<dbReference type="PANTHER" id="PTHR43021:SF2">
    <property type="entry name" value="CATION_H+ EXCHANGER DOMAIN-CONTAINING PROTEIN"/>
    <property type="match status" value="1"/>
</dbReference>
<gene>
    <name evidence="7" type="ORF">SAMN05660337_1775</name>
</gene>
<feature type="transmembrane region" description="Helical" evidence="5">
    <location>
        <begin position="6"/>
        <end position="24"/>
    </location>
</feature>
<feature type="transmembrane region" description="Helical" evidence="5">
    <location>
        <begin position="298"/>
        <end position="320"/>
    </location>
</feature>
<dbReference type="AlphaFoldDB" id="A0A1G9FZX7"/>
<dbReference type="InterPro" id="IPR006153">
    <property type="entry name" value="Cation/H_exchanger_TM"/>
</dbReference>
<feature type="transmembrane region" description="Helical" evidence="5">
    <location>
        <begin position="193"/>
        <end position="212"/>
    </location>
</feature>
<evidence type="ECO:0000256" key="1">
    <source>
        <dbReference type="ARBA" id="ARBA00004141"/>
    </source>
</evidence>
<evidence type="ECO:0000313" key="8">
    <source>
        <dbReference type="Proteomes" id="UP000199053"/>
    </source>
</evidence>
<dbReference type="Proteomes" id="UP000199053">
    <property type="component" value="Unassembled WGS sequence"/>
</dbReference>
<dbReference type="EMBL" id="FNGA01000002">
    <property type="protein sequence ID" value="SDK93942.1"/>
    <property type="molecule type" value="Genomic_DNA"/>
</dbReference>
<dbReference type="GO" id="GO:0016020">
    <property type="term" value="C:membrane"/>
    <property type="evidence" value="ECO:0007669"/>
    <property type="project" value="UniProtKB-SubCell"/>
</dbReference>
<keyword evidence="2 5" id="KW-0812">Transmembrane</keyword>
<feature type="transmembrane region" description="Helical" evidence="5">
    <location>
        <begin position="33"/>
        <end position="51"/>
    </location>
</feature>
<feature type="transmembrane region" description="Helical" evidence="5">
    <location>
        <begin position="224"/>
        <end position="257"/>
    </location>
</feature>
<feature type="domain" description="Cation/H+ exchanger transmembrane" evidence="6">
    <location>
        <begin position="14"/>
        <end position="371"/>
    </location>
</feature>
<name>A0A1G9FZX7_9BACT</name>
<keyword evidence="3 5" id="KW-1133">Transmembrane helix</keyword>
<evidence type="ECO:0000259" key="6">
    <source>
        <dbReference type="Pfam" id="PF00999"/>
    </source>
</evidence>
<proteinExistence type="predicted"/>
<protein>
    <submittedName>
        <fullName evidence="7">Transporter, CPA2 family (TC 2.A.37)</fullName>
    </submittedName>
</protein>
<organism evidence="7 8">
    <name type="scientific">Maridesulfovibrio ferrireducens</name>
    <dbReference type="NCBI Taxonomy" id="246191"/>
    <lineage>
        <taxon>Bacteria</taxon>
        <taxon>Pseudomonadati</taxon>
        <taxon>Thermodesulfobacteriota</taxon>
        <taxon>Desulfovibrionia</taxon>
        <taxon>Desulfovibrionales</taxon>
        <taxon>Desulfovibrionaceae</taxon>
        <taxon>Maridesulfovibrio</taxon>
    </lineage>
</organism>
<feature type="transmembrane region" description="Helical" evidence="5">
    <location>
        <begin position="358"/>
        <end position="381"/>
    </location>
</feature>
<evidence type="ECO:0000256" key="4">
    <source>
        <dbReference type="ARBA" id="ARBA00023136"/>
    </source>
</evidence>
<keyword evidence="4 5" id="KW-0472">Membrane</keyword>
<dbReference type="OrthoDB" id="9783404at2"/>